<dbReference type="InterPro" id="IPR050418">
    <property type="entry name" value="D-iso_2-hydroxyacid_DH_PdxB"/>
</dbReference>
<dbReference type="EMBL" id="BAABJZ010000079">
    <property type="protein sequence ID" value="GAA4889368.1"/>
    <property type="molecule type" value="Genomic_DNA"/>
</dbReference>
<evidence type="ECO:0000313" key="7">
    <source>
        <dbReference type="EMBL" id="GAA4889368.1"/>
    </source>
</evidence>
<reference evidence="8" key="1">
    <citation type="journal article" date="2019" name="Int. J. Syst. Evol. Microbiol.">
        <title>The Global Catalogue of Microorganisms (GCM) 10K type strain sequencing project: providing services to taxonomists for standard genome sequencing and annotation.</title>
        <authorList>
            <consortium name="The Broad Institute Genomics Platform"/>
            <consortium name="The Broad Institute Genome Sequencing Center for Infectious Disease"/>
            <person name="Wu L."/>
            <person name="Ma J."/>
        </authorList>
    </citation>
    <scope>NUCLEOTIDE SEQUENCE [LARGE SCALE GENOMIC DNA]</scope>
    <source>
        <strain evidence="8">JCM 18401</strain>
    </source>
</reference>
<proteinExistence type="inferred from homology"/>
<dbReference type="Proteomes" id="UP001499988">
    <property type="component" value="Unassembled WGS sequence"/>
</dbReference>
<name>A0ABP9F422_9GAMM</name>
<dbReference type="Gene3D" id="3.40.50.720">
    <property type="entry name" value="NAD(P)-binding Rossmann-like Domain"/>
    <property type="match status" value="2"/>
</dbReference>
<dbReference type="InterPro" id="IPR006139">
    <property type="entry name" value="D-isomer_2_OHA_DH_cat_dom"/>
</dbReference>
<keyword evidence="8" id="KW-1185">Reference proteome</keyword>
<protein>
    <submittedName>
        <fullName evidence="7">D-2-hydroxyacid dehydrogenase</fullName>
    </submittedName>
</protein>
<comment type="similarity">
    <text evidence="1 4">Belongs to the D-isomer specific 2-hydroxyacid dehydrogenase family.</text>
</comment>
<evidence type="ECO:0000256" key="3">
    <source>
        <dbReference type="ARBA" id="ARBA00023027"/>
    </source>
</evidence>
<dbReference type="InterPro" id="IPR036291">
    <property type="entry name" value="NAD(P)-bd_dom_sf"/>
</dbReference>
<accession>A0ABP9F422</accession>
<feature type="domain" description="D-isomer specific 2-hydroxyacid dehydrogenase NAD-binding" evidence="6">
    <location>
        <begin position="118"/>
        <end position="296"/>
    </location>
</feature>
<comment type="caution">
    <text evidence="7">The sequence shown here is derived from an EMBL/GenBank/DDBJ whole genome shotgun (WGS) entry which is preliminary data.</text>
</comment>
<dbReference type="PANTHER" id="PTHR43761:SF1">
    <property type="entry name" value="D-ISOMER SPECIFIC 2-HYDROXYACID DEHYDROGENASE CATALYTIC DOMAIN-CONTAINING PROTEIN-RELATED"/>
    <property type="match status" value="1"/>
</dbReference>
<dbReference type="PROSITE" id="PS00670">
    <property type="entry name" value="D_2_HYDROXYACID_DH_2"/>
    <property type="match status" value="1"/>
</dbReference>
<feature type="domain" description="D-isomer specific 2-hydroxyacid dehydrogenase catalytic" evidence="5">
    <location>
        <begin position="37"/>
        <end position="328"/>
    </location>
</feature>
<organism evidence="7 8">
    <name type="scientific">Ferrimonas pelagia</name>
    <dbReference type="NCBI Taxonomy" id="1177826"/>
    <lineage>
        <taxon>Bacteria</taxon>
        <taxon>Pseudomonadati</taxon>
        <taxon>Pseudomonadota</taxon>
        <taxon>Gammaproteobacteria</taxon>
        <taxon>Alteromonadales</taxon>
        <taxon>Ferrimonadaceae</taxon>
        <taxon>Ferrimonas</taxon>
    </lineage>
</organism>
<dbReference type="InterPro" id="IPR029753">
    <property type="entry name" value="D-isomer_DH_CS"/>
</dbReference>
<dbReference type="Pfam" id="PF02826">
    <property type="entry name" value="2-Hacid_dh_C"/>
    <property type="match status" value="1"/>
</dbReference>
<evidence type="ECO:0000259" key="6">
    <source>
        <dbReference type="Pfam" id="PF02826"/>
    </source>
</evidence>
<evidence type="ECO:0000256" key="2">
    <source>
        <dbReference type="ARBA" id="ARBA00023002"/>
    </source>
</evidence>
<evidence type="ECO:0000313" key="8">
    <source>
        <dbReference type="Proteomes" id="UP001499988"/>
    </source>
</evidence>
<keyword evidence="2 4" id="KW-0560">Oxidoreductase</keyword>
<sequence>MAVLEVQPNPMRSIVVLDGETLNPGDLDWAPLAALGSLTVYPRTTPEQVLERAAQAEILLTNKVVLDRTLLQQLPQLRYVGVLATGVNVVDIDAAAERGIVVTNVPGYGPESVAQMAFAHLLHHTSKLAQHDAAVKAGQWCDSPNFCFWNAPLSALAGKRFGVVGYGAIAQASARMARGFGMSVLVHTRTERTDLPAGDRWVSLAQLFAEADVVSLHCPQSPANTEFVNAALLATMKPTAILLNTARGGLVQEADLAAALRDGVIAGAGLDVLSSEPPKRDNPLLTAPNCSISPHNSWATIEARQNLLNIAVANLQGFCRGECRNQVNG</sequence>
<dbReference type="CDD" id="cd12162">
    <property type="entry name" value="2-Hacid_dh_4"/>
    <property type="match status" value="1"/>
</dbReference>
<gene>
    <name evidence="7" type="ORF">GCM10023333_23330</name>
</gene>
<evidence type="ECO:0000259" key="5">
    <source>
        <dbReference type="Pfam" id="PF00389"/>
    </source>
</evidence>
<evidence type="ECO:0000256" key="1">
    <source>
        <dbReference type="ARBA" id="ARBA00005854"/>
    </source>
</evidence>
<dbReference type="Pfam" id="PF00389">
    <property type="entry name" value="2-Hacid_dh"/>
    <property type="match status" value="1"/>
</dbReference>
<evidence type="ECO:0000256" key="4">
    <source>
        <dbReference type="RuleBase" id="RU003719"/>
    </source>
</evidence>
<dbReference type="PANTHER" id="PTHR43761">
    <property type="entry name" value="D-ISOMER SPECIFIC 2-HYDROXYACID DEHYDROGENASE FAMILY PROTEIN (AFU_ORTHOLOGUE AFUA_1G13630)"/>
    <property type="match status" value="1"/>
</dbReference>
<dbReference type="InterPro" id="IPR006140">
    <property type="entry name" value="D-isomer_DH_NAD-bd"/>
</dbReference>
<dbReference type="SUPFAM" id="SSF52283">
    <property type="entry name" value="Formate/glycerate dehydrogenase catalytic domain-like"/>
    <property type="match status" value="1"/>
</dbReference>
<dbReference type="SUPFAM" id="SSF51735">
    <property type="entry name" value="NAD(P)-binding Rossmann-fold domains"/>
    <property type="match status" value="1"/>
</dbReference>
<keyword evidence="3" id="KW-0520">NAD</keyword>